<feature type="region of interest" description="Disordered" evidence="1">
    <location>
        <begin position="51"/>
        <end position="74"/>
    </location>
</feature>
<sequence>MFLRAVAAALWSTRTRRLLSLSVGGVLVLSLVGGTVVSLTTQAHEAQAAAEARESRAAAAEAEQEQEAAEELAEARADRERYLLDADERATDAAPYAEPAALEQLKADRAALAELEDSTDASNIAVAVRDVIRSMNAVGTEADAQNRRYLAAREAAGKGAALSESSSVSTAKLYCSDLLSYYGNDPQSSYVRFADGVYDEDLQAVQILCPQFLAGIDLASRVIPEDAGLAVGDAASSLDASPRVIAAGTYKTAGAPSDCYYEINNQRGSIITNNFVNSAPGGLTVTLRSGQGFDSQGCGMWLPQ</sequence>
<protein>
    <submittedName>
        <fullName evidence="2">Uncharacterized protein</fullName>
    </submittedName>
</protein>
<evidence type="ECO:0000313" key="2">
    <source>
        <dbReference type="EMBL" id="RIJ34178.1"/>
    </source>
</evidence>
<dbReference type="AlphaFoldDB" id="A0A399RSW4"/>
<evidence type="ECO:0000256" key="1">
    <source>
        <dbReference type="SAM" id="MobiDB-lite"/>
    </source>
</evidence>
<gene>
    <name evidence="2" type="ORF">DZF93_09095</name>
</gene>
<reference evidence="2 3" key="1">
    <citation type="submission" date="2018-08" db="EMBL/GenBank/DDBJ databases">
        <title>Genome Sequence of Clavibacter michiganensis Subspecies type strains, and the Atypical Peach-Colored Strains Isolated from Tomato.</title>
        <authorList>
            <person name="Osdaghi E."/>
            <person name="Portier P."/>
            <person name="Briand M."/>
            <person name="Jacques M.-A."/>
        </authorList>
    </citation>
    <scope>NUCLEOTIDE SEQUENCE [LARGE SCALE GENOMIC DNA]</scope>
    <source>
        <strain evidence="2 3">CFBP 6488</strain>
    </source>
</reference>
<evidence type="ECO:0000313" key="3">
    <source>
        <dbReference type="Proteomes" id="UP000266634"/>
    </source>
</evidence>
<dbReference type="EMBL" id="QWEA01000323">
    <property type="protein sequence ID" value="RIJ34178.1"/>
    <property type="molecule type" value="Genomic_DNA"/>
</dbReference>
<accession>A0A399RSW4</accession>
<proteinExistence type="predicted"/>
<dbReference type="Proteomes" id="UP000266634">
    <property type="component" value="Unassembled WGS sequence"/>
</dbReference>
<feature type="compositionally biased region" description="Acidic residues" evidence="1">
    <location>
        <begin position="62"/>
        <end position="72"/>
    </location>
</feature>
<organism evidence="2 3">
    <name type="scientific">Clavibacter michiganensis subsp. insidiosus</name>
    <dbReference type="NCBI Taxonomy" id="33014"/>
    <lineage>
        <taxon>Bacteria</taxon>
        <taxon>Bacillati</taxon>
        <taxon>Actinomycetota</taxon>
        <taxon>Actinomycetes</taxon>
        <taxon>Micrococcales</taxon>
        <taxon>Microbacteriaceae</taxon>
        <taxon>Clavibacter</taxon>
    </lineage>
</organism>
<comment type="caution">
    <text evidence="2">The sequence shown here is derived from an EMBL/GenBank/DDBJ whole genome shotgun (WGS) entry which is preliminary data.</text>
</comment>
<name>A0A399RSW4_9MICO</name>
<dbReference type="RefSeq" id="WP_094171495.1">
    <property type="nucleotide sequence ID" value="NZ_CP021039.1"/>
</dbReference>